<evidence type="ECO:0000313" key="10">
    <source>
        <dbReference type="EMBL" id="KRL47990.1"/>
    </source>
</evidence>
<dbReference type="PATRIC" id="fig|1423769.4.peg.187"/>
<feature type="binding site" evidence="9">
    <location>
        <position position="83"/>
    </location>
    <ligand>
        <name>S-adenosyl-L-methionine</name>
        <dbReference type="ChEBI" id="CHEBI:59789"/>
    </ligand>
</feature>
<evidence type="ECO:0000313" key="11">
    <source>
        <dbReference type="Proteomes" id="UP000051790"/>
    </source>
</evidence>
<feature type="binding site" evidence="9">
    <location>
        <begin position="206"/>
        <end position="209"/>
    </location>
    <ligand>
        <name>substrate</name>
    </ligand>
</feature>
<accession>A0A0R1QTP0</accession>
<gene>
    <name evidence="9" type="primary">trmB</name>
    <name evidence="10" type="ORF">FD01_GL000171</name>
</gene>
<dbReference type="EC" id="2.1.1.33" evidence="9"/>
<dbReference type="InterPro" id="IPR003358">
    <property type="entry name" value="tRNA_(Gua-N-7)_MeTrfase_Trmb"/>
</dbReference>
<feature type="binding site" evidence="9">
    <location>
        <position position="58"/>
    </location>
    <ligand>
        <name>S-adenosyl-L-methionine</name>
        <dbReference type="ChEBI" id="CHEBI:59789"/>
    </ligand>
</feature>
<keyword evidence="11" id="KW-1185">Reference proteome</keyword>
<comment type="pathway">
    <text evidence="7 9">tRNA modification; N(7)-methylguanine-tRNA biosynthesis.</text>
</comment>
<dbReference type="Proteomes" id="UP000051790">
    <property type="component" value="Unassembled WGS sequence"/>
</dbReference>
<dbReference type="NCBIfam" id="NF001080">
    <property type="entry name" value="PRK00121.2-2"/>
    <property type="match status" value="1"/>
</dbReference>
<feature type="binding site" evidence="9">
    <location>
        <position position="168"/>
    </location>
    <ligand>
        <name>substrate</name>
    </ligand>
</feature>
<keyword evidence="3 9" id="KW-0489">Methyltransferase</keyword>
<dbReference type="GO" id="GO:0043527">
    <property type="term" value="C:tRNA methyltransferase complex"/>
    <property type="evidence" value="ECO:0007669"/>
    <property type="project" value="TreeGrafter"/>
</dbReference>
<name>A0A0R1QTP0_9LACO</name>
<dbReference type="HAMAP" id="MF_01057">
    <property type="entry name" value="tRNA_methyltr_TrmB"/>
    <property type="match status" value="1"/>
</dbReference>
<reference evidence="10 11" key="1">
    <citation type="journal article" date="2015" name="Genome Announc.">
        <title>Expanding the biotechnology potential of lactobacilli through comparative genomics of 213 strains and associated genera.</title>
        <authorList>
            <person name="Sun Z."/>
            <person name="Harris H.M."/>
            <person name="McCann A."/>
            <person name="Guo C."/>
            <person name="Argimon S."/>
            <person name="Zhang W."/>
            <person name="Yang X."/>
            <person name="Jeffery I.B."/>
            <person name="Cooney J.C."/>
            <person name="Kagawa T.F."/>
            <person name="Liu W."/>
            <person name="Song Y."/>
            <person name="Salvetti E."/>
            <person name="Wrobel A."/>
            <person name="Rasinkangas P."/>
            <person name="Parkhill J."/>
            <person name="Rea M.C."/>
            <person name="O'Sullivan O."/>
            <person name="Ritari J."/>
            <person name="Douillard F.P."/>
            <person name="Paul Ross R."/>
            <person name="Yang R."/>
            <person name="Briner A.E."/>
            <person name="Felis G.E."/>
            <person name="de Vos W.M."/>
            <person name="Barrangou R."/>
            <person name="Klaenhammer T.R."/>
            <person name="Caufield P.W."/>
            <person name="Cui Y."/>
            <person name="Zhang H."/>
            <person name="O'Toole P.W."/>
        </authorList>
    </citation>
    <scope>NUCLEOTIDE SEQUENCE [LARGE SCALE GENOMIC DNA]</scope>
    <source>
        <strain evidence="10 11">DSM 13343</strain>
    </source>
</reference>
<feature type="binding site" evidence="9">
    <location>
        <position position="132"/>
    </location>
    <ligand>
        <name>S-adenosyl-L-methionine</name>
        <dbReference type="ChEBI" id="CHEBI:59789"/>
    </ligand>
</feature>
<comment type="function">
    <text evidence="2 9">Catalyzes the formation of N(7)-methylguanine at position 46 (m7G46) in tRNA.</text>
</comment>
<keyword evidence="6 9" id="KW-0819">tRNA processing</keyword>
<sequence>MPFGQGRSACVIITMRLRNKPWASPLIAEHPEFIMTKPVDMQGKWQSRFDQERPLYLEVGSGKGQFIVNMAQQHPDQNFIALEIQEVAIAYILRKQVELQLPNLQLILGDGADLTDYFEPEEVTGVFLNFSDPWPKTKHEKRRLTYKTFLDQYKAIMKRGGVLQFKTDNLGFFQFSLVSMNNYGMHFDLVSLDLHHDDRVVGNVETEYEHKFASKGGLIYQLTARFDVLA</sequence>
<dbReference type="EMBL" id="AZEU01000089">
    <property type="protein sequence ID" value="KRL47990.1"/>
    <property type="molecule type" value="Genomic_DNA"/>
</dbReference>
<feature type="region of interest" description="Interaction with RNA" evidence="9">
    <location>
        <begin position="138"/>
        <end position="143"/>
    </location>
</feature>
<dbReference type="InterPro" id="IPR029063">
    <property type="entry name" value="SAM-dependent_MTases_sf"/>
</dbReference>
<protein>
    <recommendedName>
        <fullName evidence="9">tRNA (guanine-N(7)-)-methyltransferase</fullName>
        <ecNumber evidence="9">2.1.1.33</ecNumber>
    </recommendedName>
    <alternativeName>
        <fullName evidence="9">tRNA (guanine(46)-N(7))-methyltransferase</fullName>
    </alternativeName>
    <alternativeName>
        <fullName evidence="9">tRNA(m7G46)-methyltransferase</fullName>
    </alternativeName>
</protein>
<proteinExistence type="inferred from homology"/>
<dbReference type="PANTHER" id="PTHR23417">
    <property type="entry name" value="3-DEOXY-D-MANNO-OCTULOSONIC-ACID TRANSFERASE/TRNA GUANINE-N 7 - -METHYLTRANSFERASE"/>
    <property type="match status" value="1"/>
</dbReference>
<dbReference type="Gene3D" id="3.40.50.150">
    <property type="entry name" value="Vaccinia Virus protein VP39"/>
    <property type="match status" value="1"/>
</dbReference>
<dbReference type="InterPro" id="IPR055361">
    <property type="entry name" value="tRNA_methyltr_TrmB_bact"/>
</dbReference>
<dbReference type="NCBIfam" id="TIGR00091">
    <property type="entry name" value="tRNA (guanosine(46)-N7)-methyltransferase TrmB"/>
    <property type="match status" value="1"/>
</dbReference>
<evidence type="ECO:0000256" key="8">
    <source>
        <dbReference type="ARBA" id="ARBA00060767"/>
    </source>
</evidence>
<keyword evidence="4 9" id="KW-0808">Transferase</keyword>
<feature type="binding site" evidence="9">
    <location>
        <position position="110"/>
    </location>
    <ligand>
        <name>S-adenosyl-L-methionine</name>
        <dbReference type="ChEBI" id="CHEBI:59789"/>
    </ligand>
</feature>
<evidence type="ECO:0000256" key="3">
    <source>
        <dbReference type="ARBA" id="ARBA00022603"/>
    </source>
</evidence>
<comment type="catalytic activity">
    <reaction evidence="1 9">
        <text>guanosine(46) in tRNA + S-adenosyl-L-methionine = N(7)-methylguanosine(46) in tRNA + S-adenosyl-L-homocysteine</text>
        <dbReference type="Rhea" id="RHEA:42708"/>
        <dbReference type="Rhea" id="RHEA-COMP:10188"/>
        <dbReference type="Rhea" id="RHEA-COMP:10189"/>
        <dbReference type="ChEBI" id="CHEBI:57856"/>
        <dbReference type="ChEBI" id="CHEBI:59789"/>
        <dbReference type="ChEBI" id="CHEBI:74269"/>
        <dbReference type="ChEBI" id="CHEBI:74480"/>
        <dbReference type="EC" id="2.1.1.33"/>
    </reaction>
</comment>
<evidence type="ECO:0000256" key="6">
    <source>
        <dbReference type="ARBA" id="ARBA00022694"/>
    </source>
</evidence>
<evidence type="ECO:0000256" key="5">
    <source>
        <dbReference type="ARBA" id="ARBA00022691"/>
    </source>
</evidence>
<evidence type="ECO:0000256" key="9">
    <source>
        <dbReference type="HAMAP-Rule" id="MF_01057"/>
    </source>
</evidence>
<dbReference type="PANTHER" id="PTHR23417:SF14">
    <property type="entry name" value="PENTACOTRIPEPTIDE-REPEAT REGION OF PRORP DOMAIN-CONTAINING PROTEIN"/>
    <property type="match status" value="1"/>
</dbReference>
<keyword evidence="5 9" id="KW-0949">S-adenosyl-L-methionine</keyword>
<dbReference type="FunFam" id="3.40.50.150:FF:000035">
    <property type="entry name" value="tRNA (guanine-N(7)-)-methyltransferase"/>
    <property type="match status" value="1"/>
</dbReference>
<feature type="binding site" evidence="9">
    <location>
        <position position="136"/>
    </location>
    <ligand>
        <name>substrate</name>
    </ligand>
</feature>
<dbReference type="PROSITE" id="PS51625">
    <property type="entry name" value="SAM_MT_TRMB"/>
    <property type="match status" value="1"/>
</dbReference>
<dbReference type="CDD" id="cd02440">
    <property type="entry name" value="AdoMet_MTases"/>
    <property type="match status" value="1"/>
</dbReference>
<evidence type="ECO:0000256" key="2">
    <source>
        <dbReference type="ARBA" id="ARBA00003015"/>
    </source>
</evidence>
<evidence type="ECO:0000256" key="4">
    <source>
        <dbReference type="ARBA" id="ARBA00022679"/>
    </source>
</evidence>
<comment type="similarity">
    <text evidence="8 9">Belongs to the class I-like SAM-binding methyltransferase superfamily. TrmB family.</text>
</comment>
<dbReference type="SUPFAM" id="SSF53335">
    <property type="entry name" value="S-adenosyl-L-methionine-dependent methyltransferases"/>
    <property type="match status" value="1"/>
</dbReference>
<comment type="caution">
    <text evidence="10">The sequence shown here is derived from an EMBL/GenBank/DDBJ whole genome shotgun (WGS) entry which is preliminary data.</text>
</comment>
<dbReference type="Pfam" id="PF02390">
    <property type="entry name" value="Methyltransf_4"/>
    <property type="match status" value="1"/>
</dbReference>
<dbReference type="AlphaFoldDB" id="A0A0R1QTP0"/>
<evidence type="ECO:0000256" key="7">
    <source>
        <dbReference type="ARBA" id="ARBA00060552"/>
    </source>
</evidence>
<evidence type="ECO:0000256" key="1">
    <source>
        <dbReference type="ARBA" id="ARBA00000142"/>
    </source>
</evidence>
<organism evidence="10 11">
    <name type="scientific">Lacticaseibacillus manihotivorans DSM 13343 = JCM 12514</name>
    <dbReference type="NCBI Taxonomy" id="1423769"/>
    <lineage>
        <taxon>Bacteria</taxon>
        <taxon>Bacillati</taxon>
        <taxon>Bacillota</taxon>
        <taxon>Bacilli</taxon>
        <taxon>Lactobacillales</taxon>
        <taxon>Lactobacillaceae</taxon>
        <taxon>Lacticaseibacillus</taxon>
    </lineage>
</organism>
<dbReference type="GO" id="GO:0008176">
    <property type="term" value="F:tRNA (guanine(46)-N7)-methyltransferase activity"/>
    <property type="evidence" value="ECO:0007669"/>
    <property type="project" value="UniProtKB-UniRule"/>
</dbReference>
<dbReference type="UniPathway" id="UPA00989"/>